<dbReference type="RefSeq" id="WP_180860387.1">
    <property type="nucleotide sequence ID" value="NZ_CP047415.1"/>
</dbReference>
<dbReference type="PANTHER" id="PTHR34135:SF2">
    <property type="entry name" value="LYSOZYME"/>
    <property type="match status" value="1"/>
</dbReference>
<comment type="catalytic activity">
    <reaction evidence="4">
        <text>Hydrolysis of (1-&gt;4)-beta-linkages between N-acetylmuramic acid and N-acetyl-D-glucosamine residues in a peptidoglycan and between N-acetyl-D-glucosamine residues in chitodextrins.</text>
        <dbReference type="EC" id="3.2.1.17"/>
    </reaction>
</comment>
<dbReference type="CDD" id="cd06415">
    <property type="entry name" value="GH25_Cpl1-like"/>
    <property type="match status" value="1"/>
</dbReference>
<dbReference type="PANTHER" id="PTHR34135">
    <property type="entry name" value="LYSOZYME"/>
    <property type="match status" value="1"/>
</dbReference>
<accession>A0A7H9E9I5</accession>
<organism evidence="5 6">
    <name type="scientific">Lactobacillus crispatus</name>
    <dbReference type="NCBI Taxonomy" id="47770"/>
    <lineage>
        <taxon>Bacteria</taxon>
        <taxon>Bacillati</taxon>
        <taxon>Bacillota</taxon>
        <taxon>Bacilli</taxon>
        <taxon>Lactobacillales</taxon>
        <taxon>Lactobacillaceae</taxon>
        <taxon>Lactobacillus</taxon>
    </lineage>
</organism>
<evidence type="ECO:0000256" key="1">
    <source>
        <dbReference type="ARBA" id="ARBA00010646"/>
    </source>
</evidence>
<protein>
    <recommendedName>
        <fullName evidence="4">Lysozyme</fullName>
        <ecNumber evidence="4">3.2.1.17</ecNumber>
    </recommendedName>
</protein>
<dbReference type="GO" id="GO:0016998">
    <property type="term" value="P:cell wall macromolecule catabolic process"/>
    <property type="evidence" value="ECO:0007669"/>
    <property type="project" value="InterPro"/>
</dbReference>
<dbReference type="EMBL" id="CP047415">
    <property type="protein sequence ID" value="QLL74328.1"/>
    <property type="molecule type" value="Genomic_DNA"/>
</dbReference>
<comment type="similarity">
    <text evidence="1 4">Belongs to the glycosyl hydrolase 25 family.</text>
</comment>
<evidence type="ECO:0000313" key="6">
    <source>
        <dbReference type="Proteomes" id="UP000510660"/>
    </source>
</evidence>
<dbReference type="PROSITE" id="PS51904">
    <property type="entry name" value="GLYCOSYL_HYDROL_F25_2"/>
    <property type="match status" value="1"/>
</dbReference>
<dbReference type="PROSITE" id="PS00953">
    <property type="entry name" value="GLYCOSYL_HYDROL_F25_1"/>
    <property type="match status" value="1"/>
</dbReference>
<proteinExistence type="inferred from homology"/>
<dbReference type="GO" id="GO:0016052">
    <property type="term" value="P:carbohydrate catabolic process"/>
    <property type="evidence" value="ECO:0007669"/>
    <property type="project" value="TreeGrafter"/>
</dbReference>
<dbReference type="AlphaFoldDB" id="A0A7H9E9I5"/>
<keyword evidence="2 4" id="KW-0378">Hydrolase</keyword>
<dbReference type="InterPro" id="IPR018077">
    <property type="entry name" value="Glyco_hydro_fam25_subgr"/>
</dbReference>
<dbReference type="GO" id="GO:0003796">
    <property type="term" value="F:lysozyme activity"/>
    <property type="evidence" value="ECO:0007669"/>
    <property type="project" value="UniProtKB-EC"/>
</dbReference>
<sequence length="296" mass="33209">MARTYAVDVATYQPSNLTSYHSHGAKDVLVKVSEGTGYFNPKASAQIKSAHDNHMYVHGYHFALFGNSVSQAKAEAKFFVHRAEYLNISKKRYLPLDWETGDGNVITGSKYSNTKAILAFMKVVSDAGYKVMLYSSASLMRTAIDTEKVVRKYGTCLWVAAYPYSGATYKPDFNYFPSMNGVALWQFTDNWCGLNVDGNISLINLHHDAVAKKKVVAEKTAKKSEPKVIGIAYAPIINGDPKWSIKLIDDKGHYKKDEYIPTNSNWKVFATKTLKGMKCYKLGTNQWAPAKFFKMK</sequence>
<dbReference type="SMART" id="SM00641">
    <property type="entry name" value="Glyco_25"/>
    <property type="match status" value="2"/>
</dbReference>
<dbReference type="Proteomes" id="UP000510660">
    <property type="component" value="Chromosome"/>
</dbReference>
<dbReference type="InterPro" id="IPR008270">
    <property type="entry name" value="Glyco_hydro_25_AS"/>
</dbReference>
<gene>
    <name evidence="5" type="ORF">GTO85_08190</name>
</gene>
<dbReference type="SUPFAM" id="SSF51445">
    <property type="entry name" value="(Trans)glycosidases"/>
    <property type="match status" value="1"/>
</dbReference>
<dbReference type="InterPro" id="IPR002053">
    <property type="entry name" value="Glyco_hydro_25"/>
</dbReference>
<reference evidence="5 6" key="1">
    <citation type="submission" date="2020-01" db="EMBL/GenBank/DDBJ databases">
        <title>Complete and circular genome sequences of six lactobacillus isolates from horses.</title>
        <authorList>
            <person name="Hassan H.M."/>
        </authorList>
    </citation>
    <scope>NUCLEOTIDE SEQUENCE [LARGE SCALE GENOMIC DNA]</scope>
    <source>
        <strain evidence="5 6">1D</strain>
    </source>
</reference>
<evidence type="ECO:0000256" key="4">
    <source>
        <dbReference type="RuleBase" id="RU361176"/>
    </source>
</evidence>
<dbReference type="InterPro" id="IPR017853">
    <property type="entry name" value="GH"/>
</dbReference>
<dbReference type="EC" id="3.2.1.17" evidence="4"/>
<dbReference type="GO" id="GO:0009253">
    <property type="term" value="P:peptidoglycan catabolic process"/>
    <property type="evidence" value="ECO:0007669"/>
    <property type="project" value="InterPro"/>
</dbReference>
<evidence type="ECO:0000256" key="2">
    <source>
        <dbReference type="ARBA" id="ARBA00022801"/>
    </source>
</evidence>
<evidence type="ECO:0000256" key="3">
    <source>
        <dbReference type="ARBA" id="ARBA00023295"/>
    </source>
</evidence>
<dbReference type="Pfam" id="PF01183">
    <property type="entry name" value="Glyco_hydro_25"/>
    <property type="match status" value="1"/>
</dbReference>
<dbReference type="Gene3D" id="3.20.20.80">
    <property type="entry name" value="Glycosidases"/>
    <property type="match status" value="1"/>
</dbReference>
<evidence type="ECO:0000313" key="5">
    <source>
        <dbReference type="EMBL" id="QLL74328.1"/>
    </source>
</evidence>
<name>A0A7H9E9I5_9LACO</name>
<keyword evidence="3 4" id="KW-0326">Glycosidase</keyword>